<dbReference type="Gene3D" id="3.30.70.270">
    <property type="match status" value="1"/>
</dbReference>
<dbReference type="PROSITE" id="PS50173">
    <property type="entry name" value="UMUC"/>
    <property type="match status" value="1"/>
</dbReference>
<dbReference type="InterPro" id="IPR001126">
    <property type="entry name" value="UmuC"/>
</dbReference>
<comment type="caution">
    <text evidence="6">The sequence shown here is derived from an EMBL/GenBank/DDBJ whole genome shotgun (WGS) entry which is preliminary data.</text>
</comment>
<dbReference type="SUPFAM" id="SSF56672">
    <property type="entry name" value="DNA/RNA polymerases"/>
    <property type="match status" value="1"/>
</dbReference>
<dbReference type="AlphaFoldDB" id="A0A4V2ST50"/>
<dbReference type="CDD" id="cd03468">
    <property type="entry name" value="PolY_like"/>
    <property type="match status" value="1"/>
</dbReference>
<proteinExistence type="inferred from homology"/>
<dbReference type="EMBL" id="SLXQ01000009">
    <property type="protein sequence ID" value="TCP49386.1"/>
    <property type="molecule type" value="Genomic_DNA"/>
</dbReference>
<reference evidence="6 7" key="1">
    <citation type="submission" date="2019-03" db="EMBL/GenBank/DDBJ databases">
        <title>Genomic Encyclopedia of Type Strains, Phase IV (KMG-IV): sequencing the most valuable type-strain genomes for metagenomic binning, comparative biology and taxonomic classification.</title>
        <authorList>
            <person name="Goeker M."/>
        </authorList>
    </citation>
    <scope>NUCLEOTIDE SEQUENCE [LARGE SCALE GENOMIC DNA]</scope>
    <source>
        <strain evidence="6 7">DSM 45765</strain>
    </source>
</reference>
<dbReference type="PANTHER" id="PTHR35369">
    <property type="entry name" value="BLR3025 PROTEIN-RELATED"/>
    <property type="match status" value="1"/>
</dbReference>
<evidence type="ECO:0000256" key="3">
    <source>
        <dbReference type="ARBA" id="ARBA00025589"/>
    </source>
</evidence>
<dbReference type="InterPro" id="IPR043502">
    <property type="entry name" value="DNA/RNA_pol_sf"/>
</dbReference>
<accession>A0A4V2ST50</accession>
<evidence type="ECO:0000313" key="6">
    <source>
        <dbReference type="EMBL" id="TCP49386.1"/>
    </source>
</evidence>
<keyword evidence="7" id="KW-1185">Reference proteome</keyword>
<dbReference type="Gene3D" id="3.40.1170.60">
    <property type="match status" value="1"/>
</dbReference>
<comment type="similarity">
    <text evidence="1">Belongs to the DNA polymerase type-Y family.</text>
</comment>
<feature type="region of interest" description="Disordered" evidence="4">
    <location>
        <begin position="227"/>
        <end position="247"/>
    </location>
</feature>
<name>A0A4V2ST50_9PSEU</name>
<dbReference type="GO" id="GO:0006281">
    <property type="term" value="P:DNA repair"/>
    <property type="evidence" value="ECO:0007669"/>
    <property type="project" value="InterPro"/>
</dbReference>
<evidence type="ECO:0000259" key="5">
    <source>
        <dbReference type="PROSITE" id="PS50173"/>
    </source>
</evidence>
<comment type="function">
    <text evidence="3">Poorly processive, error-prone DNA polymerase involved in untargeted mutagenesis. Copies undamaged DNA at stalled replication forks, which arise in vivo from mismatched or misaligned primer ends. These misaligned primers can be extended by PolIV. Exhibits no 3'-5' exonuclease (proofreading) activity. May be involved in translesional synthesis, in conjunction with the beta clamp from PolIII.</text>
</comment>
<keyword evidence="2" id="KW-0227">DNA damage</keyword>
<feature type="domain" description="UmuC" evidence="5">
    <location>
        <begin position="30"/>
        <end position="154"/>
    </location>
</feature>
<dbReference type="InterPro" id="IPR050356">
    <property type="entry name" value="SulA_CellDiv_inhibitor"/>
</dbReference>
<gene>
    <name evidence="6" type="ORF">EV191_109208</name>
</gene>
<dbReference type="RefSeq" id="WP_132878670.1">
    <property type="nucleotide sequence ID" value="NZ_SLXQ01000009.1"/>
</dbReference>
<protein>
    <submittedName>
        <fullName evidence="6">Protein ImuB</fullName>
    </submittedName>
</protein>
<organism evidence="6 7">
    <name type="scientific">Tamaricihabitans halophyticus</name>
    <dbReference type="NCBI Taxonomy" id="1262583"/>
    <lineage>
        <taxon>Bacteria</taxon>
        <taxon>Bacillati</taxon>
        <taxon>Actinomycetota</taxon>
        <taxon>Actinomycetes</taxon>
        <taxon>Pseudonocardiales</taxon>
        <taxon>Pseudonocardiaceae</taxon>
        <taxon>Tamaricihabitans</taxon>
    </lineage>
</organism>
<sequence length="529" mass="56621">MSAPRLLVVWCPDWPVVAAGQATGVPVHIPAAVLSANRVLACSAQARGNGIRRGMRRRQAQGRCPELVVFDDDPARDAALFEPVAAAVEELAVGVEVIRSGVVAVPARGSARYFGGERDLAERLIDQLASSTGVECQIGIADGLFAALLAAHRSVVVAEGASAEFLAPLSVSELDQPGIAGQGCAELIDLLNRLGLSTLGEFAEIPEREVAARFGTEGVRAHRLANATQERPLDRRRPPPDLSITQHLDPPVERVDAAAFVARGLAERLHAGLASRGFACTRLNITASTEHGEQFSRMWRCAEPLTPAGIADRVRWQLDGWLRIGKGDRPSSGIQTLHLEPAEVVLGSELQLGLWHGAEQAAAAERAGRALVRVQGLLGEQSAGTPVVQGGRGPTERVRLVPWGTERSVRDDPELPWPGRLPSPSPATVLVTPEPAVLRDTGGAEIELTARGELSAAPHVVRSGWVTGLVSDWAGPWLVDQRWWAPERAALLARVQVVLTEEETGTQTALLLLRAEHDSPQWMVEGVYD</sequence>
<evidence type="ECO:0000256" key="2">
    <source>
        <dbReference type="ARBA" id="ARBA00022763"/>
    </source>
</evidence>
<dbReference type="Proteomes" id="UP000294911">
    <property type="component" value="Unassembled WGS sequence"/>
</dbReference>
<dbReference type="OrthoDB" id="5244088at2"/>
<evidence type="ECO:0000256" key="1">
    <source>
        <dbReference type="ARBA" id="ARBA00010945"/>
    </source>
</evidence>
<evidence type="ECO:0000313" key="7">
    <source>
        <dbReference type="Proteomes" id="UP000294911"/>
    </source>
</evidence>
<dbReference type="InterPro" id="IPR043128">
    <property type="entry name" value="Rev_trsase/Diguanyl_cyclase"/>
</dbReference>
<dbReference type="PANTHER" id="PTHR35369:SF2">
    <property type="entry name" value="BLR3025 PROTEIN"/>
    <property type="match status" value="1"/>
</dbReference>
<evidence type="ECO:0000256" key="4">
    <source>
        <dbReference type="SAM" id="MobiDB-lite"/>
    </source>
</evidence>
<dbReference type="Pfam" id="PF00817">
    <property type="entry name" value="IMS"/>
    <property type="match status" value="1"/>
</dbReference>